<dbReference type="InterPro" id="IPR007685">
    <property type="entry name" value="RelA_SpoT"/>
</dbReference>
<dbReference type="PANTHER" id="PTHR47837">
    <property type="entry name" value="GTP PYROPHOSPHOKINASE YJBM"/>
    <property type="match status" value="1"/>
</dbReference>
<organism evidence="2 3">
    <name type="scientific">Mycobacterium bovis (strain BCG / Pasteur 1173P2)</name>
    <dbReference type="NCBI Taxonomy" id="410289"/>
    <lineage>
        <taxon>Bacteria</taxon>
        <taxon>Bacillati</taxon>
        <taxon>Actinomycetota</taxon>
        <taxon>Actinomycetes</taxon>
        <taxon>Mycobacteriales</taxon>
        <taxon>Mycobacteriaceae</taxon>
        <taxon>Mycobacterium</taxon>
        <taxon>Mycobacterium tuberculosis complex</taxon>
    </lineage>
</organism>
<sequence length="273" mass="30132">MVVALVGSAIVDLHSRPPWSNNAVRRLGVALRDGVDPPVDCPSYAEVMLWHADLAAEVQDRIEGRSWSASELLVTSRAKSQDTLLAKLRRRPYLQLNTIQDIAGVRIDADLLLGEQTRLAREIADHFGADQPAIHDLRDHPHAGYRAVHVWLRLPAGRVEIQIRTILQSLWANFYELLADAYGRGIRYDERPEQLAAGVVPAQLQELVGVMQDASADLAMHEAEWQHCAEIEYPGQRAMALGEASKNKATVLATTKFRLERAINEAESAGGGG</sequence>
<dbReference type="Pfam" id="PF04607">
    <property type="entry name" value="RelA_SpoT"/>
    <property type="match status" value="1"/>
</dbReference>
<evidence type="ECO:0000313" key="3">
    <source>
        <dbReference type="Proteomes" id="UP000001472"/>
    </source>
</evidence>
<dbReference type="AlphaFoldDB" id="A0A0H3M4N0"/>
<dbReference type="RefSeq" id="WP_003407164.1">
    <property type="nucleotide sequence ID" value="NC_008769.1"/>
</dbReference>
<dbReference type="CDD" id="cd05399">
    <property type="entry name" value="NT_Rel-Spo_like"/>
    <property type="match status" value="1"/>
</dbReference>
<evidence type="ECO:0000313" key="2">
    <source>
        <dbReference type="EMBL" id="CAL71415.1"/>
    </source>
</evidence>
<dbReference type="SMR" id="A0A0H3M4N0"/>
<dbReference type="InterPro" id="IPR043519">
    <property type="entry name" value="NT_sf"/>
</dbReference>
<dbReference type="GO" id="GO:0015969">
    <property type="term" value="P:guanosine tetraphosphate metabolic process"/>
    <property type="evidence" value="ECO:0007669"/>
    <property type="project" value="InterPro"/>
</dbReference>
<accession>A0A0H3M4N0</accession>
<proteinExistence type="predicted"/>
<dbReference type="Gene3D" id="3.30.460.10">
    <property type="entry name" value="Beta Polymerase, domain 2"/>
    <property type="match status" value="1"/>
</dbReference>
<reference evidence="2 3" key="1">
    <citation type="journal article" date="2007" name="Proc. Natl. Acad. Sci. U.S.A.">
        <title>Genome plasticity of BCG and impact on vaccine efficacy.</title>
        <authorList>
            <person name="Brosch R."/>
            <person name="Gordon S.V."/>
            <person name="Garnier T."/>
            <person name="Eiglmeier K."/>
            <person name="Frigui W."/>
            <person name="Valenti P."/>
            <person name="Dos Santos S."/>
            <person name="Duthoy S."/>
            <person name="Lacroix C."/>
            <person name="Garcia-Pelayo C."/>
            <person name="Inwald J.K."/>
            <person name="Golby P."/>
            <person name="Garcia J.N."/>
            <person name="Hewinson R.G."/>
            <person name="Behr M.A."/>
            <person name="Quail M.A."/>
            <person name="Churcher C."/>
            <person name="Barrell B.G."/>
            <person name="Parkhill J."/>
            <person name="Cole S.T."/>
        </authorList>
    </citation>
    <scope>NUCLEOTIDE SEQUENCE [LARGE SCALE GENOMIC DNA]</scope>
    <source>
        <strain evidence="3">BCG / Pasteur 1173P2</strain>
    </source>
</reference>
<dbReference type="GeneID" id="45425346"/>
<name>A0A0H3M4N0_MYCBP</name>
<dbReference type="PANTHER" id="PTHR47837:SF1">
    <property type="entry name" value="GTP PYROPHOSPHOKINASE YJBM"/>
    <property type="match status" value="1"/>
</dbReference>
<dbReference type="SUPFAM" id="SSF81301">
    <property type="entry name" value="Nucleotidyltransferase"/>
    <property type="match status" value="1"/>
</dbReference>
<dbReference type="InterPro" id="IPR052366">
    <property type="entry name" value="GTP_Pyrophosphokinase"/>
</dbReference>
<dbReference type="KEGG" id="mbb:BCG_1428"/>
<dbReference type="Proteomes" id="UP000001472">
    <property type="component" value="Chromosome"/>
</dbReference>
<feature type="domain" description="RelA/SpoT" evidence="1">
    <location>
        <begin position="76"/>
        <end position="186"/>
    </location>
</feature>
<gene>
    <name evidence="2" type="ordered locus">BCG_1428</name>
</gene>
<dbReference type="EMBL" id="AM408590">
    <property type="protein sequence ID" value="CAL71415.1"/>
    <property type="molecule type" value="Genomic_DNA"/>
</dbReference>
<dbReference type="HOGENOM" id="CLU_083258_1_0_11"/>
<dbReference type="SMART" id="SM00954">
    <property type="entry name" value="RelA_SpoT"/>
    <property type="match status" value="1"/>
</dbReference>
<evidence type="ECO:0000259" key="1">
    <source>
        <dbReference type="SMART" id="SM00954"/>
    </source>
</evidence>
<protein>
    <recommendedName>
        <fullName evidence="1">RelA/SpoT domain-containing protein</fullName>
    </recommendedName>
</protein>